<dbReference type="AlphaFoldDB" id="A0A1G2HSC3"/>
<dbReference type="PRINTS" id="PR00078">
    <property type="entry name" value="G3PDHDRGNASE"/>
</dbReference>
<organism evidence="9 10">
    <name type="scientific">Candidatus Staskawiczbacteria bacterium RIFCSPHIGHO2_02_FULL_33_16</name>
    <dbReference type="NCBI Taxonomy" id="1802204"/>
    <lineage>
        <taxon>Bacteria</taxon>
        <taxon>Candidatus Staskawicziibacteriota</taxon>
    </lineage>
</organism>
<dbReference type="CDD" id="cd05214">
    <property type="entry name" value="GAPDH_I_N"/>
    <property type="match status" value="1"/>
</dbReference>
<feature type="binding site" evidence="4">
    <location>
        <begin position="150"/>
        <end position="152"/>
    </location>
    <ligand>
        <name>D-glyceraldehyde 3-phosphate</name>
        <dbReference type="ChEBI" id="CHEBI:59776"/>
    </ligand>
</feature>
<dbReference type="SMART" id="SM00846">
    <property type="entry name" value="Gp_dh_N"/>
    <property type="match status" value="1"/>
</dbReference>
<feature type="binding site" evidence="4">
    <location>
        <position position="181"/>
    </location>
    <ligand>
        <name>D-glyceraldehyde 3-phosphate</name>
        <dbReference type="ChEBI" id="CHEBI:59776"/>
    </ligand>
</feature>
<dbReference type="Proteomes" id="UP000179183">
    <property type="component" value="Unassembled WGS sequence"/>
</dbReference>
<dbReference type="Gene3D" id="3.30.360.10">
    <property type="entry name" value="Dihydrodipicolinate Reductase, domain 2"/>
    <property type="match status" value="1"/>
</dbReference>
<evidence type="ECO:0000256" key="4">
    <source>
        <dbReference type="PIRSR" id="PIRSR000149-2"/>
    </source>
</evidence>
<evidence type="ECO:0000313" key="9">
    <source>
        <dbReference type="EMBL" id="OGZ65325.1"/>
    </source>
</evidence>
<evidence type="ECO:0000256" key="2">
    <source>
        <dbReference type="ARBA" id="ARBA00023002"/>
    </source>
</evidence>
<feature type="binding site" evidence="5">
    <location>
        <position position="318"/>
    </location>
    <ligand>
        <name>NAD(+)</name>
        <dbReference type="ChEBI" id="CHEBI:57540"/>
    </ligand>
</feature>
<dbReference type="GO" id="GO:0016620">
    <property type="term" value="F:oxidoreductase activity, acting on the aldehyde or oxo group of donors, NAD or NADP as acceptor"/>
    <property type="evidence" value="ECO:0007669"/>
    <property type="project" value="InterPro"/>
</dbReference>
<dbReference type="InterPro" id="IPR020829">
    <property type="entry name" value="GlycerAld_3-P_DH_cat"/>
</dbReference>
<dbReference type="NCBIfam" id="TIGR01534">
    <property type="entry name" value="GAPDH-I"/>
    <property type="match status" value="1"/>
</dbReference>
<accession>A0A1G2HSC3</accession>
<dbReference type="InterPro" id="IPR020828">
    <property type="entry name" value="GlycerAld_3-P_DH_NAD(P)-bd"/>
</dbReference>
<evidence type="ECO:0000256" key="5">
    <source>
        <dbReference type="PIRSR" id="PIRSR000149-3"/>
    </source>
</evidence>
<feature type="domain" description="Glyceraldehyde 3-phosphate dehydrogenase NAD(P) binding" evidence="8">
    <location>
        <begin position="2"/>
        <end position="151"/>
    </location>
</feature>
<dbReference type="EMBL" id="MHOQ01000046">
    <property type="protein sequence ID" value="OGZ65325.1"/>
    <property type="molecule type" value="Genomic_DNA"/>
</dbReference>
<feature type="active site" description="Nucleophile" evidence="3">
    <location>
        <position position="151"/>
    </location>
</feature>
<proteinExistence type="inferred from homology"/>
<dbReference type="FunFam" id="3.30.360.10:FF:000002">
    <property type="entry name" value="Glyceraldehyde-3-phosphate dehydrogenase"/>
    <property type="match status" value="1"/>
</dbReference>
<keyword evidence="5" id="KW-0547">Nucleotide-binding</keyword>
<comment type="similarity">
    <text evidence="1 7">Belongs to the glyceraldehyde-3-phosphate dehydrogenase family.</text>
</comment>
<dbReference type="Pfam" id="PF00044">
    <property type="entry name" value="Gp_dh_N"/>
    <property type="match status" value="1"/>
</dbReference>
<feature type="binding site" evidence="4">
    <location>
        <position position="232"/>
    </location>
    <ligand>
        <name>D-glyceraldehyde 3-phosphate</name>
        <dbReference type="ChEBI" id="CHEBI:59776"/>
    </ligand>
</feature>
<dbReference type="PANTHER" id="PTHR43148">
    <property type="entry name" value="GLYCERALDEHYDE-3-PHOSPHATE DEHYDROGENASE 2"/>
    <property type="match status" value="1"/>
</dbReference>
<feature type="site" description="Activates thiol group during catalysis" evidence="6">
    <location>
        <position position="178"/>
    </location>
</feature>
<evidence type="ECO:0000256" key="6">
    <source>
        <dbReference type="PIRSR" id="PIRSR000149-4"/>
    </source>
</evidence>
<dbReference type="InterPro" id="IPR006424">
    <property type="entry name" value="Glyceraldehyde-3-P_DH_1"/>
</dbReference>
<keyword evidence="2" id="KW-0560">Oxidoreductase</keyword>
<dbReference type="PIRSF" id="PIRSF000149">
    <property type="entry name" value="GAP_DH"/>
    <property type="match status" value="1"/>
</dbReference>
<evidence type="ECO:0000259" key="8">
    <source>
        <dbReference type="SMART" id="SM00846"/>
    </source>
</evidence>
<evidence type="ECO:0000256" key="1">
    <source>
        <dbReference type="ARBA" id="ARBA00007406"/>
    </source>
</evidence>
<dbReference type="InterPro" id="IPR036291">
    <property type="entry name" value="NAD(P)-bd_dom_sf"/>
</dbReference>
<dbReference type="SUPFAM" id="SSF51735">
    <property type="entry name" value="NAD(P)-binding Rossmann-fold domains"/>
    <property type="match status" value="1"/>
</dbReference>
<dbReference type="SUPFAM" id="SSF55347">
    <property type="entry name" value="Glyceraldehyde-3-phosphate dehydrogenase-like, C-terminal domain"/>
    <property type="match status" value="1"/>
</dbReference>
<keyword evidence="5" id="KW-0520">NAD</keyword>
<reference evidence="9 10" key="1">
    <citation type="journal article" date="2016" name="Nat. Commun.">
        <title>Thousands of microbial genomes shed light on interconnected biogeochemical processes in an aquifer system.</title>
        <authorList>
            <person name="Anantharaman K."/>
            <person name="Brown C.T."/>
            <person name="Hug L.A."/>
            <person name="Sharon I."/>
            <person name="Castelle C.J."/>
            <person name="Probst A.J."/>
            <person name="Thomas B.C."/>
            <person name="Singh A."/>
            <person name="Wilkins M.J."/>
            <person name="Karaoz U."/>
            <person name="Brodie E.L."/>
            <person name="Williams K.H."/>
            <person name="Hubbard S.S."/>
            <person name="Banfield J.F."/>
        </authorList>
    </citation>
    <scope>NUCLEOTIDE SEQUENCE [LARGE SCALE GENOMIC DNA]</scope>
</reference>
<dbReference type="GO" id="GO:0006006">
    <property type="term" value="P:glucose metabolic process"/>
    <property type="evidence" value="ECO:0007669"/>
    <property type="project" value="InterPro"/>
</dbReference>
<dbReference type="InterPro" id="IPR020831">
    <property type="entry name" value="GlycerAld/Erythrose_P_DH"/>
</dbReference>
<feature type="binding site" evidence="5">
    <location>
        <position position="120"/>
    </location>
    <ligand>
        <name>NAD(+)</name>
        <dbReference type="ChEBI" id="CHEBI:57540"/>
    </ligand>
</feature>
<evidence type="ECO:0000313" key="10">
    <source>
        <dbReference type="Proteomes" id="UP000179183"/>
    </source>
</evidence>
<evidence type="ECO:0000256" key="7">
    <source>
        <dbReference type="RuleBase" id="RU000397"/>
    </source>
</evidence>
<dbReference type="GO" id="GO:0051287">
    <property type="term" value="F:NAD binding"/>
    <property type="evidence" value="ECO:0007669"/>
    <property type="project" value="InterPro"/>
</dbReference>
<dbReference type="CDD" id="cd18126">
    <property type="entry name" value="GAPDH_I_C"/>
    <property type="match status" value="1"/>
</dbReference>
<comment type="caution">
    <text evidence="9">The sequence shown here is derived from an EMBL/GenBank/DDBJ whole genome shotgun (WGS) entry which is preliminary data.</text>
</comment>
<feature type="binding site" evidence="4">
    <location>
        <begin position="209"/>
        <end position="210"/>
    </location>
    <ligand>
        <name>D-glyceraldehyde 3-phosphate</name>
        <dbReference type="ChEBI" id="CHEBI:59776"/>
    </ligand>
</feature>
<evidence type="ECO:0000256" key="3">
    <source>
        <dbReference type="PIRSR" id="PIRSR000149-1"/>
    </source>
</evidence>
<dbReference type="FunFam" id="3.40.50.720:FF:000001">
    <property type="entry name" value="Glyceraldehyde-3-phosphate dehydrogenase"/>
    <property type="match status" value="1"/>
</dbReference>
<dbReference type="Pfam" id="PF02800">
    <property type="entry name" value="Gp_dh_C"/>
    <property type="match status" value="1"/>
</dbReference>
<feature type="binding site" evidence="5">
    <location>
        <position position="34"/>
    </location>
    <ligand>
        <name>NAD(+)</name>
        <dbReference type="ChEBI" id="CHEBI:57540"/>
    </ligand>
</feature>
<dbReference type="Gene3D" id="3.40.50.720">
    <property type="entry name" value="NAD(P)-binding Rossmann-like Domain"/>
    <property type="match status" value="1"/>
</dbReference>
<dbReference type="GO" id="GO:0050661">
    <property type="term" value="F:NADP binding"/>
    <property type="evidence" value="ECO:0007669"/>
    <property type="project" value="InterPro"/>
</dbReference>
<gene>
    <name evidence="9" type="ORF">A3D34_01890</name>
</gene>
<protein>
    <submittedName>
        <fullName evidence="9">Type I glyceraldehyde-3-phosphate dehydrogenase</fullName>
    </submittedName>
</protein>
<name>A0A1G2HSC3_9BACT</name>
<sequence>MTKIAINGFGRIGRQTFRRILEQYPGLEVVAINDLTDTKTLSHLLKYDSNYGVFGKEVNFDQDHIIVEGKEYKVFAKEDPKDLPWKKLGIDIVLECTGFFTDQAGAKKHIIAGAKKVIISAPSQKEIPGFILGVNTDQFDSSIDIMDMGSCTTNCLAVITKVLHDNFKIVKGFMTTVHSYTNDQKILDLPHKDLRRARAAAINIIPTSTGAAKSISKMIPELDGKLDGIAMRVPTSIVSVLDLVVEVENPPTGGNPKEEVNNLFKKESSKENFKGILRIEENELVSLDFKGDSHSAIVDLPLTMVKDNLIKIVGWYDNEWGYACRLAEFANFVGKKL</sequence>
<feature type="binding site" evidence="5">
    <location>
        <begin position="11"/>
        <end position="12"/>
    </location>
    <ligand>
        <name>NAD(+)</name>
        <dbReference type="ChEBI" id="CHEBI:57540"/>
    </ligand>
</feature>